<evidence type="ECO:0000313" key="3">
    <source>
        <dbReference type="EMBL" id="KAG2098688.1"/>
    </source>
</evidence>
<proteinExistence type="predicted"/>
<dbReference type="InterPro" id="IPR045341">
    <property type="entry name" value="DUF6532"/>
</dbReference>
<feature type="compositionally biased region" description="Basic and acidic residues" evidence="1">
    <location>
        <begin position="44"/>
        <end position="60"/>
    </location>
</feature>
<comment type="caution">
    <text evidence="3">The sequence shown here is derived from an EMBL/GenBank/DDBJ whole genome shotgun (WGS) entry which is preliminary data.</text>
</comment>
<protein>
    <recommendedName>
        <fullName evidence="2">DUF6532 domain-containing protein</fullName>
    </recommendedName>
</protein>
<dbReference type="Pfam" id="PF20149">
    <property type="entry name" value="DUF6532"/>
    <property type="match status" value="1"/>
</dbReference>
<dbReference type="RefSeq" id="XP_041288936.1">
    <property type="nucleotide sequence ID" value="XM_041434040.1"/>
</dbReference>
<evidence type="ECO:0000313" key="4">
    <source>
        <dbReference type="Proteomes" id="UP000823399"/>
    </source>
</evidence>
<gene>
    <name evidence="3" type="ORF">F5147DRAFT_655975</name>
</gene>
<evidence type="ECO:0000256" key="1">
    <source>
        <dbReference type="SAM" id="MobiDB-lite"/>
    </source>
</evidence>
<sequence>MAPSQVARAKKKAPAKAKAVQPERQHARSPRPFLHTAHYSDSQNKTRETEQDSPDRDKLEYNAYDNDMQDDEDLFGNPDDSYQQHEQDEQDELDGKHGKYDDKQEDEQDNKQDNDQDKYEQQDHKQDKHGEQYSRQNLQMSCYDDDDLMESDQDQGKDSQADNKCIDPGIFDVLEQHQALTSMFSLKVSPSIHKQMCHSRSHSLTHDEGDQPKHQIERASKQANPLKLEFYPTCWQMFLQAAKLEMHLQAVLTHQISEHCDMVGVVGTRMSLLSDESSDSTEAERGLALTERQGFLRRSRVSPSAAAHRYRKRQALRVFIHEAPRALRIFMKRHVARGGVIAPGGVIAVQTAVFLGAGGAPPRGESSRAGAGVGRAGALLENGYFPEYRDQMSCLMELKKVIISIVKQLYNIFLRSGATHGDSVVQKHITEAASILIKSGDYLRLPDSSKVLKDGCLDFYYGNGKKALKLMEEFQCSIPVNGLILIAAVVKGVLSGFCKTGTDKVPDLSADKCRSDFNSLQKSIDTLIDIPEHCRELEEMLEEWAEFRMMSGVCNGSDSGSAEEDVNIII</sequence>
<feature type="domain" description="DUF6532" evidence="2">
    <location>
        <begin position="397"/>
        <end position="526"/>
    </location>
</feature>
<dbReference type="GeneID" id="64696299"/>
<dbReference type="OrthoDB" id="2692328at2759"/>
<accession>A0A9P7EYR4</accession>
<dbReference type="Proteomes" id="UP000823399">
    <property type="component" value="Unassembled WGS sequence"/>
</dbReference>
<name>A0A9P7EYR4_9AGAM</name>
<feature type="region of interest" description="Disordered" evidence="1">
    <location>
        <begin position="1"/>
        <end position="135"/>
    </location>
</feature>
<evidence type="ECO:0000259" key="2">
    <source>
        <dbReference type="Pfam" id="PF20149"/>
    </source>
</evidence>
<feature type="compositionally biased region" description="Basic and acidic residues" evidence="1">
    <location>
        <begin position="109"/>
        <end position="132"/>
    </location>
</feature>
<dbReference type="EMBL" id="JABBWM010000060">
    <property type="protein sequence ID" value="KAG2098688.1"/>
    <property type="molecule type" value="Genomic_DNA"/>
</dbReference>
<organism evidence="3 4">
    <name type="scientific">Suillus discolor</name>
    <dbReference type="NCBI Taxonomy" id="1912936"/>
    <lineage>
        <taxon>Eukaryota</taxon>
        <taxon>Fungi</taxon>
        <taxon>Dikarya</taxon>
        <taxon>Basidiomycota</taxon>
        <taxon>Agaricomycotina</taxon>
        <taxon>Agaricomycetes</taxon>
        <taxon>Agaricomycetidae</taxon>
        <taxon>Boletales</taxon>
        <taxon>Suillineae</taxon>
        <taxon>Suillaceae</taxon>
        <taxon>Suillus</taxon>
    </lineage>
</organism>
<dbReference type="AlphaFoldDB" id="A0A9P7EYR4"/>
<reference evidence="3" key="1">
    <citation type="journal article" date="2020" name="New Phytol.">
        <title>Comparative genomics reveals dynamic genome evolution in host specialist ectomycorrhizal fungi.</title>
        <authorList>
            <person name="Lofgren L.A."/>
            <person name="Nguyen N.H."/>
            <person name="Vilgalys R."/>
            <person name="Ruytinx J."/>
            <person name="Liao H.L."/>
            <person name="Branco S."/>
            <person name="Kuo A."/>
            <person name="LaButti K."/>
            <person name="Lipzen A."/>
            <person name="Andreopoulos W."/>
            <person name="Pangilinan J."/>
            <person name="Riley R."/>
            <person name="Hundley H."/>
            <person name="Na H."/>
            <person name="Barry K."/>
            <person name="Grigoriev I.V."/>
            <person name="Stajich J.E."/>
            <person name="Kennedy P.G."/>
        </authorList>
    </citation>
    <scope>NUCLEOTIDE SEQUENCE</scope>
    <source>
        <strain evidence="3">FC423</strain>
    </source>
</reference>
<feature type="compositionally biased region" description="Basic and acidic residues" evidence="1">
    <location>
        <begin position="82"/>
        <end position="102"/>
    </location>
</feature>
<keyword evidence="4" id="KW-1185">Reference proteome</keyword>